<dbReference type="CDD" id="cd07197">
    <property type="entry name" value="nitrilase"/>
    <property type="match status" value="1"/>
</dbReference>
<dbReference type="PANTHER" id="PTHR43674">
    <property type="entry name" value="NITRILASE C965.09-RELATED"/>
    <property type="match status" value="1"/>
</dbReference>
<dbReference type="AlphaFoldDB" id="A0A7W9GX58"/>
<dbReference type="InterPro" id="IPR036526">
    <property type="entry name" value="C-N_Hydrolase_sf"/>
</dbReference>
<proteinExistence type="predicted"/>
<keyword evidence="1 3" id="KW-0378">Hydrolase</keyword>
<dbReference type="GO" id="GO:0033388">
    <property type="term" value="P:putrescine biosynthetic process from arginine"/>
    <property type="evidence" value="ECO:0007669"/>
    <property type="project" value="TreeGrafter"/>
</dbReference>
<feature type="domain" description="CN hydrolase" evidence="2">
    <location>
        <begin position="4"/>
        <end position="286"/>
    </location>
</feature>
<reference evidence="3 4" key="1">
    <citation type="submission" date="2020-08" db="EMBL/GenBank/DDBJ databases">
        <title>Sequencing the genomes of 1000 actinobacteria strains.</title>
        <authorList>
            <person name="Klenk H.-P."/>
        </authorList>
    </citation>
    <scope>NUCLEOTIDE SEQUENCE [LARGE SCALE GENOMIC DNA]</scope>
    <source>
        <strain evidence="3 4">DSM 102122</strain>
    </source>
</reference>
<gene>
    <name evidence="3" type="ORF">HD601_006277</name>
</gene>
<evidence type="ECO:0000256" key="1">
    <source>
        <dbReference type="ARBA" id="ARBA00022801"/>
    </source>
</evidence>
<dbReference type="GO" id="GO:0050126">
    <property type="term" value="F:N-carbamoylputrescine amidase activity"/>
    <property type="evidence" value="ECO:0007669"/>
    <property type="project" value="TreeGrafter"/>
</dbReference>
<dbReference type="Pfam" id="PF00795">
    <property type="entry name" value="CN_hydrolase"/>
    <property type="match status" value="1"/>
</dbReference>
<dbReference type="EMBL" id="JACHMM010000001">
    <property type="protein sequence ID" value="MBB5791702.1"/>
    <property type="molecule type" value="Genomic_DNA"/>
</dbReference>
<dbReference type="InterPro" id="IPR003010">
    <property type="entry name" value="C-N_Hydrolase"/>
</dbReference>
<organism evidence="3 4">
    <name type="scientific">Jiangella mangrovi</name>
    <dbReference type="NCBI Taxonomy" id="1524084"/>
    <lineage>
        <taxon>Bacteria</taxon>
        <taxon>Bacillati</taxon>
        <taxon>Actinomycetota</taxon>
        <taxon>Actinomycetes</taxon>
        <taxon>Jiangellales</taxon>
        <taxon>Jiangellaceae</taxon>
        <taxon>Jiangella</taxon>
    </lineage>
</organism>
<name>A0A7W9GX58_9ACTN</name>
<evidence type="ECO:0000313" key="4">
    <source>
        <dbReference type="Proteomes" id="UP000542813"/>
    </source>
</evidence>
<dbReference type="RefSeq" id="WP_184828677.1">
    <property type="nucleotide sequence ID" value="NZ_JACHMM010000001.1"/>
</dbReference>
<accession>A0A7W9GX58</accession>
<dbReference type="PANTHER" id="PTHR43674:SF2">
    <property type="entry name" value="BETA-UREIDOPROPIONASE"/>
    <property type="match status" value="1"/>
</dbReference>
<sequence>MPELTIAIGSTCSLPGDVDGNLAQIAGFARRAAANGADLLLTPELSASGYGGYPEVLATAEPAGDGPIFAALAGLAAEHRLVVLAGFVERDGEKRYLAHYAVRPDATFVVQRKHRVTPLESPLDPSVELYYDDTEEIGHVPDGTARFEVFEVGGVRCAVVICADLGVRGLDDLLAAAGVRLLLLPVAAGGTRDDKVTAAELRAPAVLDRYVALAREHAFPEGAVRGCVEHGRAFAAVNMGGFDGRALYHGGSGSVVDPSGSIEAQVAGCLVLDRQRPRFAVGTVDIVEAR</sequence>
<dbReference type="PROSITE" id="PS50263">
    <property type="entry name" value="CN_HYDROLASE"/>
    <property type="match status" value="1"/>
</dbReference>
<keyword evidence="4" id="KW-1185">Reference proteome</keyword>
<protein>
    <submittedName>
        <fullName evidence="3">Putative amidohydrolase</fullName>
    </submittedName>
</protein>
<dbReference type="InterPro" id="IPR050345">
    <property type="entry name" value="Aliph_Amidase/BUP"/>
</dbReference>
<comment type="caution">
    <text evidence="3">The sequence shown here is derived from an EMBL/GenBank/DDBJ whole genome shotgun (WGS) entry which is preliminary data.</text>
</comment>
<evidence type="ECO:0000313" key="3">
    <source>
        <dbReference type="EMBL" id="MBB5791702.1"/>
    </source>
</evidence>
<dbReference type="Gene3D" id="3.60.110.10">
    <property type="entry name" value="Carbon-nitrogen hydrolase"/>
    <property type="match status" value="1"/>
</dbReference>
<evidence type="ECO:0000259" key="2">
    <source>
        <dbReference type="PROSITE" id="PS50263"/>
    </source>
</evidence>
<dbReference type="Proteomes" id="UP000542813">
    <property type="component" value="Unassembled WGS sequence"/>
</dbReference>
<dbReference type="SUPFAM" id="SSF56317">
    <property type="entry name" value="Carbon-nitrogen hydrolase"/>
    <property type="match status" value="1"/>
</dbReference>